<dbReference type="CDD" id="cd00305">
    <property type="entry name" value="Cu-Zn_Superoxide_Dismutase"/>
    <property type="match status" value="1"/>
</dbReference>
<dbReference type="Gene3D" id="2.60.40.200">
    <property type="entry name" value="Superoxide dismutase, copper/zinc binding domain"/>
    <property type="match status" value="1"/>
</dbReference>
<dbReference type="GO" id="GO:0005507">
    <property type="term" value="F:copper ion binding"/>
    <property type="evidence" value="ECO:0007669"/>
    <property type="project" value="InterPro"/>
</dbReference>
<dbReference type="InterPro" id="IPR024134">
    <property type="entry name" value="SOD_Cu/Zn_/chaperone"/>
</dbReference>
<evidence type="ECO:0000256" key="3">
    <source>
        <dbReference type="RuleBase" id="RU000393"/>
    </source>
</evidence>
<dbReference type="Pfam" id="PF00080">
    <property type="entry name" value="Sod_Cu"/>
    <property type="match status" value="1"/>
</dbReference>
<dbReference type="PANTHER" id="PTHR10003">
    <property type="entry name" value="SUPEROXIDE DISMUTASE CU-ZN -RELATED"/>
    <property type="match status" value="1"/>
</dbReference>
<evidence type="ECO:0000256" key="1">
    <source>
        <dbReference type="ARBA" id="ARBA00010457"/>
    </source>
</evidence>
<dbReference type="InterPro" id="IPR036423">
    <property type="entry name" value="SOD-like_Cu/Zn_dom_sf"/>
</dbReference>
<comment type="cofactor">
    <cofactor evidence="3">
        <name>Cu cation</name>
        <dbReference type="ChEBI" id="CHEBI:23378"/>
    </cofactor>
    <text evidence="3">Binds 1 copper ion per subunit.</text>
</comment>
<comment type="catalytic activity">
    <reaction evidence="3">
        <text>2 superoxide + 2 H(+) = H2O2 + O2</text>
        <dbReference type="Rhea" id="RHEA:20696"/>
        <dbReference type="ChEBI" id="CHEBI:15378"/>
        <dbReference type="ChEBI" id="CHEBI:15379"/>
        <dbReference type="ChEBI" id="CHEBI:16240"/>
        <dbReference type="ChEBI" id="CHEBI:18421"/>
        <dbReference type="EC" id="1.15.1.1"/>
    </reaction>
</comment>
<accession>A0A1M5R8A9</accession>
<dbReference type="EC" id="1.15.1.1" evidence="3"/>
<comment type="similarity">
    <text evidence="1 3">Belongs to the Cu-Zn superoxide dismutase family.</text>
</comment>
<dbReference type="AlphaFoldDB" id="A0A1M5R8A9"/>
<protein>
    <recommendedName>
        <fullName evidence="3">Superoxide dismutase [Cu-Zn]</fullName>
        <ecNumber evidence="3">1.15.1.1</ecNumber>
    </recommendedName>
</protein>
<evidence type="ECO:0000313" key="7">
    <source>
        <dbReference type="EMBL" id="SHH22587.1"/>
    </source>
</evidence>
<dbReference type="InterPro" id="IPR018152">
    <property type="entry name" value="SOD_Cu/Zn_BS"/>
</dbReference>
<keyword evidence="3" id="KW-0479">Metal-binding</keyword>
<evidence type="ECO:0000256" key="4">
    <source>
        <dbReference type="SAM" id="MobiDB-lite"/>
    </source>
</evidence>
<proteinExistence type="inferred from homology"/>
<dbReference type="PROSITE" id="PS00332">
    <property type="entry name" value="SOD_CU_ZN_2"/>
    <property type="match status" value="1"/>
</dbReference>
<feature type="signal peptide" evidence="5">
    <location>
        <begin position="1"/>
        <end position="20"/>
    </location>
</feature>
<comment type="cofactor">
    <cofactor evidence="3">
        <name>Zn(2+)</name>
        <dbReference type="ChEBI" id="CHEBI:29105"/>
    </cofactor>
    <text evidence="3">Binds 1 zinc ion per subunit.</text>
</comment>
<reference evidence="8" key="1">
    <citation type="submission" date="2016-11" db="EMBL/GenBank/DDBJ databases">
        <authorList>
            <person name="Varghese N."/>
            <person name="Submissions S."/>
        </authorList>
    </citation>
    <scope>NUCLEOTIDE SEQUENCE [LARGE SCALE GENOMIC DNA]</scope>
    <source>
        <strain evidence="8">CGMCC 1.6496</strain>
    </source>
</reference>
<evidence type="ECO:0000256" key="5">
    <source>
        <dbReference type="SAM" id="SignalP"/>
    </source>
</evidence>
<comment type="function">
    <text evidence="2">Destroys radicals which are normally produced within the cells and which are toxic to biological systems. May play a role in favoring mycobacterial survival in phagocytes.</text>
</comment>
<feature type="domain" description="Superoxide dismutase copper/zinc binding" evidence="6">
    <location>
        <begin position="67"/>
        <end position="196"/>
    </location>
</feature>
<evidence type="ECO:0000259" key="6">
    <source>
        <dbReference type="Pfam" id="PF00080"/>
    </source>
</evidence>
<dbReference type="PRINTS" id="PR00068">
    <property type="entry name" value="CUZNDISMTASE"/>
</dbReference>
<keyword evidence="3" id="KW-0186">Copper</keyword>
<keyword evidence="8" id="KW-1185">Reference proteome</keyword>
<dbReference type="Proteomes" id="UP000184079">
    <property type="component" value="Unassembled WGS sequence"/>
</dbReference>
<name>A0A1M5R8A9_9BACI</name>
<evidence type="ECO:0000313" key="8">
    <source>
        <dbReference type="Proteomes" id="UP000184079"/>
    </source>
</evidence>
<keyword evidence="3" id="KW-0862">Zinc</keyword>
<dbReference type="GO" id="GO:0004784">
    <property type="term" value="F:superoxide dismutase activity"/>
    <property type="evidence" value="ECO:0007669"/>
    <property type="project" value="UniProtKB-EC"/>
</dbReference>
<feature type="region of interest" description="Disordered" evidence="4">
    <location>
        <begin position="25"/>
        <end position="48"/>
    </location>
</feature>
<evidence type="ECO:0000256" key="2">
    <source>
        <dbReference type="ARBA" id="ARBA00024900"/>
    </source>
</evidence>
<keyword evidence="3" id="KW-0560">Oxidoreductase</keyword>
<gene>
    <name evidence="7" type="ORF">SAMN05421807_10559</name>
</gene>
<dbReference type="OrthoDB" id="9792957at2"/>
<dbReference type="PROSITE" id="PS51257">
    <property type="entry name" value="PROKAR_LIPOPROTEIN"/>
    <property type="match status" value="1"/>
</dbReference>
<keyword evidence="5" id="KW-0732">Signal</keyword>
<feature type="chain" id="PRO_5039298481" description="Superoxide dismutase [Cu-Zn]" evidence="5">
    <location>
        <begin position="21"/>
        <end position="200"/>
    </location>
</feature>
<sequence>MNKKTILILFTMICIISLSACNTTDEDQTKEKQQSNESVETAGDMEEDTSKQIFVSLKDRKQREVATATLMQEEDGVRIQLSGQNFIPGKHGFHIHETGACEGPDFSSAGGHFNPTNVSHGNVEDGPHAGDLPNVEVKEDGTVQADTLAEMVTLEKGKPNSLLKEDGTALVIHSDEDDYKSQPAGNAGERIACGVIQEGE</sequence>
<organism evidence="7 8">
    <name type="scientific">Virgibacillus chiguensis</name>
    <dbReference type="NCBI Taxonomy" id="411959"/>
    <lineage>
        <taxon>Bacteria</taxon>
        <taxon>Bacillati</taxon>
        <taxon>Bacillota</taxon>
        <taxon>Bacilli</taxon>
        <taxon>Bacillales</taxon>
        <taxon>Bacillaceae</taxon>
        <taxon>Virgibacillus</taxon>
    </lineage>
</organism>
<dbReference type="InterPro" id="IPR001424">
    <property type="entry name" value="SOD_Cu_Zn_dom"/>
</dbReference>
<dbReference type="EMBL" id="FQXD01000005">
    <property type="protein sequence ID" value="SHH22587.1"/>
    <property type="molecule type" value="Genomic_DNA"/>
</dbReference>
<dbReference type="RefSeq" id="WP_073006820.1">
    <property type="nucleotide sequence ID" value="NZ_FQXD01000005.1"/>
</dbReference>
<dbReference type="SUPFAM" id="SSF49329">
    <property type="entry name" value="Cu,Zn superoxide dismutase-like"/>
    <property type="match status" value="1"/>
</dbReference>